<comment type="caution">
    <text evidence="3">The sequence shown here is derived from an EMBL/GenBank/DDBJ whole genome shotgun (WGS) entry which is preliminary data.</text>
</comment>
<keyword evidence="4" id="KW-1185">Reference proteome</keyword>
<dbReference type="AlphaFoldDB" id="A0A562IYW1"/>
<protein>
    <submittedName>
        <fullName evidence="3">Uncharacterized protein</fullName>
    </submittedName>
</protein>
<evidence type="ECO:0000313" key="3">
    <source>
        <dbReference type="EMBL" id="TWH76137.1"/>
    </source>
</evidence>
<evidence type="ECO:0000256" key="1">
    <source>
        <dbReference type="SAM" id="Coils"/>
    </source>
</evidence>
<feature type="coiled-coil region" evidence="1">
    <location>
        <begin position="29"/>
        <end position="91"/>
    </location>
</feature>
<keyword evidence="2" id="KW-0732">Signal</keyword>
<keyword evidence="1" id="KW-0175">Coiled coil</keyword>
<reference evidence="3 4" key="1">
    <citation type="submission" date="2019-07" db="EMBL/GenBank/DDBJ databases">
        <title>Genomic Encyclopedia of Type Strains, Phase I: the one thousand microbial genomes (KMG-I) project.</title>
        <authorList>
            <person name="Kyrpides N."/>
        </authorList>
    </citation>
    <scope>NUCLEOTIDE SEQUENCE [LARGE SCALE GENOMIC DNA]</scope>
    <source>
        <strain evidence="3 4">DSM 375</strain>
    </source>
</reference>
<evidence type="ECO:0000256" key="2">
    <source>
        <dbReference type="SAM" id="SignalP"/>
    </source>
</evidence>
<evidence type="ECO:0000313" key="4">
    <source>
        <dbReference type="Proteomes" id="UP000319627"/>
    </source>
</evidence>
<dbReference type="EMBL" id="VLKG01000003">
    <property type="protein sequence ID" value="TWH76137.1"/>
    <property type="molecule type" value="Genomic_DNA"/>
</dbReference>
<sequence length="164" mass="19011">MPRIFLTLFLLFLSSTALAEEPAVIRQQIEDTLRDIVELQKLQQKLEQEQDSAQKRLRDTEVEIGRIEKQAESLRQEIDKNESNLQELDKKKSDLGAARLEQQHLVASQARVTYQNGRQEYLKLLLNQQQPERFSRFDLLRIPQPSSITADSGVQPDFKPAKHC</sequence>
<gene>
    <name evidence="3" type="ORF">LX59_01056</name>
</gene>
<feature type="signal peptide" evidence="2">
    <location>
        <begin position="1"/>
        <end position="19"/>
    </location>
</feature>
<accession>A0A562IYW1</accession>
<dbReference type="Gene3D" id="6.10.250.3150">
    <property type="match status" value="1"/>
</dbReference>
<feature type="chain" id="PRO_5021900206" evidence="2">
    <location>
        <begin position="20"/>
        <end position="164"/>
    </location>
</feature>
<organism evidence="3 4">
    <name type="scientific">Azomonas agilis</name>
    <dbReference type="NCBI Taxonomy" id="116849"/>
    <lineage>
        <taxon>Bacteria</taxon>
        <taxon>Pseudomonadati</taxon>
        <taxon>Pseudomonadota</taxon>
        <taxon>Gammaproteobacteria</taxon>
        <taxon>Pseudomonadales</taxon>
        <taxon>Pseudomonadaceae</taxon>
        <taxon>Azomonas</taxon>
    </lineage>
</organism>
<name>A0A562IYW1_9GAMM</name>
<proteinExistence type="predicted"/>
<dbReference type="Proteomes" id="UP000319627">
    <property type="component" value="Unassembled WGS sequence"/>
</dbReference>